<dbReference type="PROSITE" id="PS00746">
    <property type="entry name" value="NIFH_FRXC_1"/>
    <property type="match status" value="1"/>
</dbReference>
<keyword evidence="8" id="KW-0004">4Fe-4S</keyword>
<dbReference type="PANTHER" id="PTHR42864">
    <property type="entry name" value="LIGHT-INDEPENDENT PROTOCHLOROPHYLLIDE REDUCTASE IRON-SULFUR ATP-BINDING PROTEIN"/>
    <property type="match status" value="1"/>
</dbReference>
<dbReference type="InterPro" id="IPR000392">
    <property type="entry name" value="NifH/frxC"/>
</dbReference>
<keyword evidence="3 8" id="KW-0479">Metal-binding</keyword>
<dbReference type="GO" id="GO:0005524">
    <property type="term" value="F:ATP binding"/>
    <property type="evidence" value="ECO:0007669"/>
    <property type="project" value="UniProtKB-KW"/>
</dbReference>
<evidence type="ECO:0000256" key="8">
    <source>
        <dbReference type="RuleBase" id="RU003688"/>
    </source>
</evidence>
<dbReference type="InterPro" id="IPR030655">
    <property type="entry name" value="NifH/chlL_CS"/>
</dbReference>
<keyword evidence="6 8" id="KW-0408">Iron</keyword>
<dbReference type="AlphaFoldDB" id="A0A212SA23"/>
<keyword evidence="4 8" id="KW-0547">Nucleotide-binding</keyword>
<dbReference type="PROSITE" id="PS51026">
    <property type="entry name" value="NIFH_FRXC_3"/>
    <property type="match status" value="1"/>
</dbReference>
<evidence type="ECO:0000256" key="2">
    <source>
        <dbReference type="ARBA" id="ARBA00005504"/>
    </source>
</evidence>
<dbReference type="GO" id="GO:0046872">
    <property type="term" value="F:metal ion binding"/>
    <property type="evidence" value="ECO:0007669"/>
    <property type="project" value="UniProtKB-KW"/>
</dbReference>
<dbReference type="RefSeq" id="WP_088522308.1">
    <property type="nucleotide sequence ID" value="NZ_FYDG01000018.1"/>
</dbReference>
<keyword evidence="7 8" id="KW-0411">Iron-sulfur</keyword>
<dbReference type="GO" id="GO:0051539">
    <property type="term" value="F:4 iron, 4 sulfur cluster binding"/>
    <property type="evidence" value="ECO:0007669"/>
    <property type="project" value="UniProtKB-KW"/>
</dbReference>
<dbReference type="InterPro" id="IPR027417">
    <property type="entry name" value="P-loop_NTPase"/>
</dbReference>
<evidence type="ECO:0000313" key="10">
    <source>
        <dbReference type="Proteomes" id="UP000198418"/>
    </source>
</evidence>
<sequence>MSSTPKHIAIYGKGGIGKSTTTSNISAALAESGRRVIQIGCDPKSDSTVILRGGAELPTVLDSLRDRARPSLEQISTIGFGGVLCIEAGGPVPGVGCAGRGIAAAVDLLDELQVFEKFKPDYVLYDVLGDVVCGGFAVPIRDGIAESAFVVASSDFMAVFAANNLFKAIDKYAATGGARLGGVIANSIQTPYARELLDDFAARTGTEIVGYVPRSQAVAQSELYGQTVIEAQPYSEQAEIYRALARRVVGDHETRLPRPLNGPELKDWARSWGDRIFGVERDANNEARL</sequence>
<reference evidence="10" key="1">
    <citation type="submission" date="2017-06" db="EMBL/GenBank/DDBJ databases">
        <authorList>
            <person name="Varghese N."/>
            <person name="Submissions S."/>
        </authorList>
    </citation>
    <scope>NUCLEOTIDE SEQUENCE [LARGE SCALE GENOMIC DNA]</scope>
    <source>
        <strain evidence="10">DSM 137</strain>
    </source>
</reference>
<dbReference type="EMBL" id="FYDG01000018">
    <property type="protein sequence ID" value="SNB82122.1"/>
    <property type="molecule type" value="Genomic_DNA"/>
</dbReference>
<dbReference type="PRINTS" id="PR00091">
    <property type="entry name" value="NITROGNASEII"/>
</dbReference>
<dbReference type="GO" id="GO:0016491">
    <property type="term" value="F:oxidoreductase activity"/>
    <property type="evidence" value="ECO:0007669"/>
    <property type="project" value="UniProtKB-KW"/>
</dbReference>
<keyword evidence="10" id="KW-1185">Reference proteome</keyword>
<protein>
    <submittedName>
        <fullName evidence="9">Nitrogenase iron protein NifH</fullName>
    </submittedName>
</protein>
<gene>
    <name evidence="9" type="ORF">SAMN06265338_11811</name>
</gene>
<dbReference type="Proteomes" id="UP000198418">
    <property type="component" value="Unassembled WGS sequence"/>
</dbReference>
<proteinExistence type="inferred from homology"/>
<organism evidence="9 10">
    <name type="scientific">Rhodoblastus acidophilus</name>
    <name type="common">Rhodopseudomonas acidophila</name>
    <dbReference type="NCBI Taxonomy" id="1074"/>
    <lineage>
        <taxon>Bacteria</taxon>
        <taxon>Pseudomonadati</taxon>
        <taxon>Pseudomonadota</taxon>
        <taxon>Alphaproteobacteria</taxon>
        <taxon>Hyphomicrobiales</taxon>
        <taxon>Rhodoblastaceae</taxon>
        <taxon>Rhodoblastus</taxon>
    </lineage>
</organism>
<accession>A0A212SA23</accession>
<dbReference type="Pfam" id="PF00142">
    <property type="entry name" value="Fer4_NifH"/>
    <property type="match status" value="1"/>
</dbReference>
<evidence type="ECO:0000256" key="1">
    <source>
        <dbReference type="ARBA" id="ARBA00001966"/>
    </source>
</evidence>
<keyword evidence="5 8" id="KW-0067">ATP-binding</keyword>
<dbReference type="CDD" id="cd02040">
    <property type="entry name" value="NifH"/>
    <property type="match status" value="1"/>
</dbReference>
<evidence type="ECO:0000256" key="5">
    <source>
        <dbReference type="ARBA" id="ARBA00022840"/>
    </source>
</evidence>
<name>A0A212SA23_RHOAC</name>
<dbReference type="PANTHER" id="PTHR42864:SF2">
    <property type="entry name" value="LIGHT-INDEPENDENT PROTOCHLOROPHYLLIDE REDUCTASE IRON-SULFUR ATP-BINDING PROTEIN"/>
    <property type="match status" value="1"/>
</dbReference>
<comment type="similarity">
    <text evidence="2 8">Belongs to the NifH/BchL/ChlL family.</text>
</comment>
<evidence type="ECO:0000256" key="6">
    <source>
        <dbReference type="ARBA" id="ARBA00023004"/>
    </source>
</evidence>
<dbReference type="Gene3D" id="3.40.50.300">
    <property type="entry name" value="P-loop containing nucleotide triphosphate hydrolases"/>
    <property type="match status" value="1"/>
</dbReference>
<evidence type="ECO:0000256" key="4">
    <source>
        <dbReference type="ARBA" id="ARBA00022741"/>
    </source>
</evidence>
<evidence type="ECO:0000313" key="9">
    <source>
        <dbReference type="EMBL" id="SNB82122.1"/>
    </source>
</evidence>
<comment type="cofactor">
    <cofactor evidence="1">
        <name>[4Fe-4S] cluster</name>
        <dbReference type="ChEBI" id="CHEBI:49883"/>
    </cofactor>
</comment>
<evidence type="ECO:0000256" key="7">
    <source>
        <dbReference type="ARBA" id="ARBA00023014"/>
    </source>
</evidence>
<keyword evidence="8" id="KW-0560">Oxidoreductase</keyword>
<dbReference type="PROSITE" id="PS00692">
    <property type="entry name" value="NIFH_FRXC_2"/>
    <property type="match status" value="1"/>
</dbReference>
<dbReference type="SUPFAM" id="SSF52540">
    <property type="entry name" value="P-loop containing nucleoside triphosphate hydrolases"/>
    <property type="match status" value="1"/>
</dbReference>
<dbReference type="PIRSF" id="PIRSF000363">
    <property type="entry name" value="Nitrogenase_iron"/>
    <property type="match status" value="1"/>
</dbReference>
<evidence type="ECO:0000256" key="3">
    <source>
        <dbReference type="ARBA" id="ARBA00022723"/>
    </source>
</evidence>
<dbReference type="OrthoDB" id="9778641at2"/>